<organism evidence="2 3">
    <name type="scientific">Gaopeijia maritima</name>
    <dbReference type="NCBI Taxonomy" id="3119007"/>
    <lineage>
        <taxon>Bacteria</taxon>
        <taxon>Pseudomonadati</taxon>
        <taxon>Gemmatimonadota</taxon>
        <taxon>Longimicrobiia</taxon>
        <taxon>Gaopeijiales</taxon>
        <taxon>Gaopeijiaceae</taxon>
        <taxon>Gaopeijia</taxon>
    </lineage>
</organism>
<feature type="region of interest" description="Disordered" evidence="1">
    <location>
        <begin position="87"/>
        <end position="111"/>
    </location>
</feature>
<feature type="region of interest" description="Disordered" evidence="1">
    <location>
        <begin position="1"/>
        <end position="62"/>
    </location>
</feature>
<dbReference type="EMBL" id="JBBHLI010000012">
    <property type="protein sequence ID" value="MEK9502497.1"/>
    <property type="molecule type" value="Genomic_DNA"/>
</dbReference>
<protein>
    <submittedName>
        <fullName evidence="2">Uncharacterized protein</fullName>
    </submittedName>
</protein>
<comment type="caution">
    <text evidence="2">The sequence shown here is derived from an EMBL/GenBank/DDBJ whole genome shotgun (WGS) entry which is preliminary data.</text>
</comment>
<keyword evidence="3" id="KW-1185">Reference proteome</keyword>
<feature type="compositionally biased region" description="Polar residues" evidence="1">
    <location>
        <begin position="87"/>
        <end position="100"/>
    </location>
</feature>
<proteinExistence type="predicted"/>
<evidence type="ECO:0000313" key="3">
    <source>
        <dbReference type="Proteomes" id="UP001484239"/>
    </source>
</evidence>
<gene>
    <name evidence="2" type="ORF">WI372_16005</name>
</gene>
<accession>A0ABU9ECN4</accession>
<evidence type="ECO:0000256" key="1">
    <source>
        <dbReference type="SAM" id="MobiDB-lite"/>
    </source>
</evidence>
<evidence type="ECO:0000313" key="2">
    <source>
        <dbReference type="EMBL" id="MEK9502497.1"/>
    </source>
</evidence>
<dbReference type="Proteomes" id="UP001484239">
    <property type="component" value="Unassembled WGS sequence"/>
</dbReference>
<reference evidence="2 3" key="1">
    <citation type="submission" date="2024-02" db="EMBL/GenBank/DDBJ databases">
        <title>A novel Gemmatimonadota bacterium.</title>
        <authorList>
            <person name="Du Z.-J."/>
            <person name="Ye Y.-Q."/>
        </authorList>
    </citation>
    <scope>NUCLEOTIDE SEQUENCE [LARGE SCALE GENOMIC DNA]</scope>
    <source>
        <strain evidence="2 3">DH-20</strain>
    </source>
</reference>
<dbReference type="RefSeq" id="WP_405280631.1">
    <property type="nucleotide sequence ID" value="NZ_CP144380.1"/>
</dbReference>
<sequence length="111" mass="11667">MSLGIPGISNFPGGLGPLGTPARSGRSSDAAVPRPDTQVESARTEMSREAPGASDVPPGTDPELWAVLTTEERSHFARLRSMGPLTYNTASSAGPQQPTQARRGVRLDVRV</sequence>
<name>A0ABU9ECN4_9BACT</name>